<keyword evidence="4" id="KW-0833">Ubl conjugation pathway</keyword>
<gene>
    <name evidence="7" type="ORF">CU098_013342</name>
</gene>
<dbReference type="Proteomes" id="UP000253551">
    <property type="component" value="Unassembled WGS sequence"/>
</dbReference>
<accession>A0A367KWM7</accession>
<evidence type="ECO:0000256" key="6">
    <source>
        <dbReference type="PROSITE-ProRule" id="PRU00221"/>
    </source>
</evidence>
<dbReference type="GO" id="GO:0005634">
    <property type="term" value="C:nucleus"/>
    <property type="evidence" value="ECO:0007669"/>
    <property type="project" value="TreeGrafter"/>
</dbReference>
<sequence length="417" mass="47383">MSDFISMRIQRKELQIQAATREAVRKRAHGLVSQVPARGVLPYYTSRRDYLYQFVFPDGEHCTPLISDFANKIHGGNVVAIGDEDGRVSLIRTDKKNSQEDSDFHHTFYCHRHGVSDVKWSQDDTMLLTASYDRLVKLWDVETRKCLASFPEHEDLVRSANWHPINPYSIVSSSKDGSFRIYDMRCNQKDSEEENDVVIYDPIVKVPNAHHLKTKPTSSSEMGQTIRSVTCALFSGIDDTKVITSGSTDGAIKLWDARKGSSPKTLESTVFKSENGVPRGITDMKIDHSGSRLFSVCMDNSVYMHYLVNLTKPAEKYKDPDFEVNSFDAKLSVSPGGEFIMTGSSHQSIFVWETGRETKTANEAAYVFEAHSKRVSSVAWHKSTMYQFASCSEDFTTRIWHFDRTCMQDPDNRIHQL</sequence>
<dbReference type="InterPro" id="IPR051865">
    <property type="entry name" value="WD-repeat_CDT2_adapter"/>
</dbReference>
<feature type="repeat" description="WD" evidence="6">
    <location>
        <begin position="150"/>
        <end position="192"/>
    </location>
</feature>
<dbReference type="STRING" id="4846.A0A367KWM7"/>
<dbReference type="PRINTS" id="PR00320">
    <property type="entry name" value="GPROTEINBRPT"/>
</dbReference>
<evidence type="ECO:0000256" key="2">
    <source>
        <dbReference type="ARBA" id="ARBA00022574"/>
    </source>
</evidence>
<dbReference type="InterPro" id="IPR001680">
    <property type="entry name" value="WD40_rpt"/>
</dbReference>
<evidence type="ECO:0000313" key="7">
    <source>
        <dbReference type="EMBL" id="RCI06282.1"/>
    </source>
</evidence>
<evidence type="ECO:0000313" key="8">
    <source>
        <dbReference type="Proteomes" id="UP000253551"/>
    </source>
</evidence>
<dbReference type="InterPro" id="IPR036322">
    <property type="entry name" value="WD40_repeat_dom_sf"/>
</dbReference>
<organism evidence="7 8">
    <name type="scientific">Rhizopus stolonifer</name>
    <name type="common">Rhizopus nigricans</name>
    <dbReference type="NCBI Taxonomy" id="4846"/>
    <lineage>
        <taxon>Eukaryota</taxon>
        <taxon>Fungi</taxon>
        <taxon>Fungi incertae sedis</taxon>
        <taxon>Mucoromycota</taxon>
        <taxon>Mucoromycotina</taxon>
        <taxon>Mucoromycetes</taxon>
        <taxon>Mucorales</taxon>
        <taxon>Mucorineae</taxon>
        <taxon>Rhizopodaceae</taxon>
        <taxon>Rhizopus</taxon>
    </lineage>
</organism>
<evidence type="ECO:0000256" key="5">
    <source>
        <dbReference type="ARBA" id="ARBA00038344"/>
    </source>
</evidence>
<dbReference type="PROSITE" id="PS50294">
    <property type="entry name" value="WD_REPEATS_REGION"/>
    <property type="match status" value="1"/>
</dbReference>
<evidence type="ECO:0000256" key="3">
    <source>
        <dbReference type="ARBA" id="ARBA00022737"/>
    </source>
</evidence>
<comment type="pathway">
    <text evidence="1">Protein modification; protein ubiquitination.</text>
</comment>
<comment type="caution">
    <text evidence="7">The sequence shown here is derived from an EMBL/GenBank/DDBJ whole genome shotgun (WGS) entry which is preliminary data.</text>
</comment>
<dbReference type="Pfam" id="PF00400">
    <property type="entry name" value="WD40"/>
    <property type="match status" value="4"/>
</dbReference>
<name>A0A367KWM7_RHIST</name>
<dbReference type="GO" id="GO:0043161">
    <property type="term" value="P:proteasome-mediated ubiquitin-dependent protein catabolic process"/>
    <property type="evidence" value="ECO:0007669"/>
    <property type="project" value="TreeGrafter"/>
</dbReference>
<dbReference type="SUPFAM" id="SSF50978">
    <property type="entry name" value="WD40 repeat-like"/>
    <property type="match status" value="1"/>
</dbReference>
<dbReference type="InterPro" id="IPR019775">
    <property type="entry name" value="WD40_repeat_CS"/>
</dbReference>
<keyword evidence="2 6" id="KW-0853">WD repeat</keyword>
<keyword evidence="3" id="KW-0677">Repeat</keyword>
<dbReference type="CDD" id="cd00200">
    <property type="entry name" value="WD40"/>
    <property type="match status" value="1"/>
</dbReference>
<reference evidence="7 8" key="1">
    <citation type="journal article" date="2018" name="G3 (Bethesda)">
        <title>Phylogenetic and Phylogenomic Definition of Rhizopus Species.</title>
        <authorList>
            <person name="Gryganskyi A.P."/>
            <person name="Golan J."/>
            <person name="Dolatabadi S."/>
            <person name="Mondo S."/>
            <person name="Robb S."/>
            <person name="Idnurm A."/>
            <person name="Muszewska A."/>
            <person name="Steczkiewicz K."/>
            <person name="Masonjones S."/>
            <person name="Liao H.L."/>
            <person name="Gajdeczka M.T."/>
            <person name="Anike F."/>
            <person name="Vuek A."/>
            <person name="Anishchenko I.M."/>
            <person name="Voigt K."/>
            <person name="de Hoog G.S."/>
            <person name="Smith M.E."/>
            <person name="Heitman J."/>
            <person name="Vilgalys R."/>
            <person name="Stajich J.E."/>
        </authorList>
    </citation>
    <scope>NUCLEOTIDE SEQUENCE [LARGE SCALE GENOMIC DNA]</scope>
    <source>
        <strain evidence="7 8">LSU 92-RS-03</strain>
    </source>
</reference>
<dbReference type="PANTHER" id="PTHR22852">
    <property type="entry name" value="LETHAL 2 DENTICLELESS PROTEIN RETINOIC ACID-REGULATED NUCLEAR MATRIX-ASSOCIATED PROTEIN"/>
    <property type="match status" value="1"/>
</dbReference>
<proteinExistence type="inferred from homology"/>
<dbReference type="PROSITE" id="PS00678">
    <property type="entry name" value="WD_REPEATS_1"/>
    <property type="match status" value="1"/>
</dbReference>
<feature type="repeat" description="WD" evidence="6">
    <location>
        <begin position="108"/>
        <end position="149"/>
    </location>
</feature>
<feature type="repeat" description="WD" evidence="6">
    <location>
        <begin position="239"/>
        <end position="265"/>
    </location>
</feature>
<dbReference type="PANTHER" id="PTHR22852:SF0">
    <property type="entry name" value="DENTICLELESS PROTEIN HOMOLOG"/>
    <property type="match status" value="1"/>
</dbReference>
<dbReference type="InterPro" id="IPR020472">
    <property type="entry name" value="WD40_PAC1"/>
</dbReference>
<keyword evidence="8" id="KW-1185">Reference proteome</keyword>
<evidence type="ECO:0000256" key="1">
    <source>
        <dbReference type="ARBA" id="ARBA00004906"/>
    </source>
</evidence>
<dbReference type="SMART" id="SM00320">
    <property type="entry name" value="WD40"/>
    <property type="match status" value="6"/>
</dbReference>
<dbReference type="Gene3D" id="2.130.10.10">
    <property type="entry name" value="YVTN repeat-like/Quinoprotein amine dehydrogenase"/>
    <property type="match status" value="2"/>
</dbReference>
<dbReference type="AlphaFoldDB" id="A0A367KWM7"/>
<dbReference type="GO" id="GO:0030674">
    <property type="term" value="F:protein-macromolecule adaptor activity"/>
    <property type="evidence" value="ECO:0007669"/>
    <property type="project" value="TreeGrafter"/>
</dbReference>
<protein>
    <submittedName>
        <fullName evidence="7">Uncharacterized protein</fullName>
    </submittedName>
</protein>
<feature type="repeat" description="WD" evidence="6">
    <location>
        <begin position="368"/>
        <end position="400"/>
    </location>
</feature>
<evidence type="ECO:0000256" key="4">
    <source>
        <dbReference type="ARBA" id="ARBA00022786"/>
    </source>
</evidence>
<comment type="similarity">
    <text evidence="5">Belongs to the WD repeat cdt2 family.</text>
</comment>
<dbReference type="PROSITE" id="PS50082">
    <property type="entry name" value="WD_REPEATS_2"/>
    <property type="match status" value="4"/>
</dbReference>
<dbReference type="InterPro" id="IPR015943">
    <property type="entry name" value="WD40/YVTN_repeat-like_dom_sf"/>
</dbReference>
<dbReference type="EMBL" id="PJQM01000188">
    <property type="protein sequence ID" value="RCI06282.1"/>
    <property type="molecule type" value="Genomic_DNA"/>
</dbReference>
<dbReference type="OrthoDB" id="2096344at2759"/>